<accession>A0A1F5MKB1</accession>
<proteinExistence type="predicted"/>
<reference evidence="2 3" key="1">
    <citation type="journal article" date="2016" name="Nat. Commun.">
        <title>Thousands of microbial genomes shed light on interconnected biogeochemical processes in an aquifer system.</title>
        <authorList>
            <person name="Anantharaman K."/>
            <person name="Brown C.T."/>
            <person name="Hug L.A."/>
            <person name="Sharon I."/>
            <person name="Castelle C.J."/>
            <person name="Probst A.J."/>
            <person name="Thomas B.C."/>
            <person name="Singh A."/>
            <person name="Wilkins M.J."/>
            <person name="Karaoz U."/>
            <person name="Brodie E.L."/>
            <person name="Williams K.H."/>
            <person name="Hubbard S.S."/>
            <person name="Banfield J.F."/>
        </authorList>
    </citation>
    <scope>NUCLEOTIDE SEQUENCE [LARGE SCALE GENOMIC DNA]</scope>
</reference>
<dbReference type="Pfam" id="PF00515">
    <property type="entry name" value="TPR_1"/>
    <property type="match status" value="1"/>
</dbReference>
<protein>
    <submittedName>
        <fullName evidence="2">Uncharacterized protein</fullName>
    </submittedName>
</protein>
<evidence type="ECO:0000256" key="1">
    <source>
        <dbReference type="PROSITE-ProRule" id="PRU00339"/>
    </source>
</evidence>
<dbReference type="Gene3D" id="1.25.40.10">
    <property type="entry name" value="Tetratricopeptide repeat domain"/>
    <property type="match status" value="1"/>
</dbReference>
<dbReference type="SMART" id="SM00028">
    <property type="entry name" value="TPR"/>
    <property type="match status" value="1"/>
</dbReference>
<comment type="caution">
    <text evidence="2">The sequence shown here is derived from an EMBL/GenBank/DDBJ whole genome shotgun (WGS) entry which is preliminary data.</text>
</comment>
<gene>
    <name evidence="2" type="ORF">A3B49_02645</name>
</gene>
<dbReference type="InterPro" id="IPR011990">
    <property type="entry name" value="TPR-like_helical_dom_sf"/>
</dbReference>
<evidence type="ECO:0000313" key="2">
    <source>
        <dbReference type="EMBL" id="OGE65730.1"/>
    </source>
</evidence>
<keyword evidence="1" id="KW-0802">TPR repeat</keyword>
<dbReference type="AlphaFoldDB" id="A0A1F5MKB1"/>
<sequence length="245" mass="27252">MADSILHLHQQAIQAALTAQWEEALTLNQSIIKADPTSVDALNRLARAYFELGNLKDSKKYYENSLKVDPYNQIAAKFLKRIESCSKRGANGEKQRSSANGFQFSLDSFIEEPGKTKVVPLIKVAEPQRLSVLSPGEVVKLVARNRGVVITDMENHYLGALPDDIGHRLLRLLRGGNKYQVLIKNVKINGLAVLIRETFRSARFKNQPSFLDNLGGIMAYSSDHIVVPDDNDEGSSDTDETEEVV</sequence>
<name>A0A1F5MKB1_9BACT</name>
<dbReference type="InterPro" id="IPR019734">
    <property type="entry name" value="TPR_rpt"/>
</dbReference>
<feature type="repeat" description="TPR" evidence="1">
    <location>
        <begin position="39"/>
        <end position="72"/>
    </location>
</feature>
<organism evidence="2 3">
    <name type="scientific">Candidatus Daviesbacteria bacterium RIFCSPLOWO2_01_FULL_40_24</name>
    <dbReference type="NCBI Taxonomy" id="1797787"/>
    <lineage>
        <taxon>Bacteria</taxon>
        <taxon>Candidatus Daviesiibacteriota</taxon>
    </lineage>
</organism>
<dbReference type="Proteomes" id="UP000178017">
    <property type="component" value="Unassembled WGS sequence"/>
</dbReference>
<evidence type="ECO:0000313" key="3">
    <source>
        <dbReference type="Proteomes" id="UP000178017"/>
    </source>
</evidence>
<dbReference type="PROSITE" id="PS50005">
    <property type="entry name" value="TPR"/>
    <property type="match status" value="1"/>
</dbReference>
<dbReference type="SUPFAM" id="SSF48452">
    <property type="entry name" value="TPR-like"/>
    <property type="match status" value="1"/>
</dbReference>
<dbReference type="EMBL" id="MFDO01000009">
    <property type="protein sequence ID" value="OGE65730.1"/>
    <property type="molecule type" value="Genomic_DNA"/>
</dbReference>